<keyword evidence="5" id="KW-0812">Transmembrane</keyword>
<dbReference type="AlphaFoldDB" id="A0A559MFU5"/>
<evidence type="ECO:0000256" key="3">
    <source>
        <dbReference type="ARBA" id="ARBA00022827"/>
    </source>
</evidence>
<feature type="transmembrane region" description="Helical" evidence="5">
    <location>
        <begin position="456"/>
        <end position="476"/>
    </location>
</feature>
<dbReference type="GO" id="GO:0071949">
    <property type="term" value="F:FAD binding"/>
    <property type="evidence" value="ECO:0007669"/>
    <property type="project" value="InterPro"/>
</dbReference>
<proteinExistence type="inferred from homology"/>
<sequence length="817" mass="92073">MGVKSDFKVIIGGGSIAGLTLANMLQIHDIDFLVLESYSDIAPQVGASIGMLPHGNRILDQLGLYDKILELCPPIDSFHFRDETGKVICEFRGMHNSMLERAKTTRHGYAIAFLDRQMVLKVLYENIKDKTKILTKKQVKRVEVTDSGVVVTTSDKSSYAGDILVGADGINSSVRGEMWRIANEISPGWIPSDEHSAVPCDYGCVFGISNPCEGIEPGASNSVFRKHESYIVNGGPAGRIYWFYFYKLAQRAYGNDIPRFTKEDEKKLLKQRENDNITPNLKFKDILDQRISSVLVPLQEYVFRQWYFKRIITIGDAAHKFHPIAGHGGNACVESAAALVNALCDVLEKSKGSKPTLEQIEHAFARTQEIRQARTTTLKEHSHEQQRTELLDTPFHEFAAFYLLPMTNVEDVIFNFSRHMPLAEKLNSPKMSSVPRLIPYKDELLSSPVPRGLKKWYFIGFYLLVAGLVHYGMWIWSAHYGLGDHLGSIVTTGKFSYDPSFPLKRTYTGIKPIDNYLVFLAAAYMPGLKGWDQNFGTLQMYFLGGLIQPITVWSVEAYRTRNALTPVSLITVWLTLVQWAGVGIYMPIYYAVYTYISEPETYWWPLNREVPFQSAVSLIWAVMIGYTLPTILMFIPWKDPNTVQNFEALWQLSPMLVPLLCSTLGKIYARKQNLVQVQRQARQAFPDFPHLKRLYVVTGVLGLLLHVYSFAKIASSPQLSLTSVFWPDFTAQSKELGEGLRSLFLADFWGFEAATYGWLCMAVWDVKRVGRTTVDIGKAMVLIALGTLIVGPGATMSAVWYWREGALAKTSFAHGLT</sequence>
<keyword evidence="3" id="KW-0274">FAD</keyword>
<name>A0A559MFU5_9HELO</name>
<dbReference type="SUPFAM" id="SSF51905">
    <property type="entry name" value="FAD/NAD(P)-binding domain"/>
    <property type="match status" value="1"/>
</dbReference>
<accession>A0A559MFU5</accession>
<reference evidence="7 8" key="1">
    <citation type="submission" date="2018-05" db="EMBL/GenBank/DDBJ databases">
        <title>Genome sequencing and assembly of the regulated plant pathogen Lachnellula willkommii and related sister species for the development of diagnostic species identification markers.</title>
        <authorList>
            <person name="Giroux E."/>
            <person name="Bilodeau G."/>
        </authorList>
    </citation>
    <scope>NUCLEOTIDE SEQUENCE [LARGE SCALE GENOMIC DNA]</scope>
    <source>
        <strain evidence="7 8">CBS 172.35</strain>
    </source>
</reference>
<evidence type="ECO:0000256" key="2">
    <source>
        <dbReference type="ARBA" id="ARBA00022630"/>
    </source>
</evidence>
<dbReference type="PRINTS" id="PR00420">
    <property type="entry name" value="RNGMNOXGNASE"/>
</dbReference>
<feature type="transmembrane region" description="Helical" evidence="5">
    <location>
        <begin position="779"/>
        <end position="802"/>
    </location>
</feature>
<evidence type="ECO:0000256" key="5">
    <source>
        <dbReference type="SAM" id="Phobius"/>
    </source>
</evidence>
<feature type="transmembrane region" description="Helical" evidence="5">
    <location>
        <begin position="612"/>
        <end position="635"/>
    </location>
</feature>
<keyword evidence="8" id="KW-1185">Reference proteome</keyword>
<dbReference type="Proteomes" id="UP000315522">
    <property type="component" value="Unassembled WGS sequence"/>
</dbReference>
<organism evidence="7 8">
    <name type="scientific">Lachnellula willkommii</name>
    <dbReference type="NCBI Taxonomy" id="215461"/>
    <lineage>
        <taxon>Eukaryota</taxon>
        <taxon>Fungi</taxon>
        <taxon>Dikarya</taxon>
        <taxon>Ascomycota</taxon>
        <taxon>Pezizomycotina</taxon>
        <taxon>Leotiomycetes</taxon>
        <taxon>Helotiales</taxon>
        <taxon>Lachnaceae</taxon>
        <taxon>Lachnellula</taxon>
    </lineage>
</organism>
<evidence type="ECO:0000313" key="7">
    <source>
        <dbReference type="EMBL" id="TVY91834.1"/>
    </source>
</evidence>
<feature type="domain" description="FAD-binding" evidence="6">
    <location>
        <begin position="8"/>
        <end position="177"/>
    </location>
</feature>
<dbReference type="PANTHER" id="PTHR47356:SF2">
    <property type="entry name" value="FAD-BINDING DOMAIN-CONTAINING PROTEIN-RELATED"/>
    <property type="match status" value="1"/>
</dbReference>
<dbReference type="EMBL" id="QGML01000450">
    <property type="protein sequence ID" value="TVY91834.1"/>
    <property type="molecule type" value="Genomic_DNA"/>
</dbReference>
<evidence type="ECO:0000256" key="4">
    <source>
        <dbReference type="ARBA" id="ARBA00023002"/>
    </source>
</evidence>
<dbReference type="GO" id="GO:0004497">
    <property type="term" value="F:monooxygenase activity"/>
    <property type="evidence" value="ECO:0007669"/>
    <property type="project" value="UniProtKB-KW"/>
</dbReference>
<comment type="similarity">
    <text evidence="1">Belongs to the paxM FAD-dependent monooxygenase family.</text>
</comment>
<feature type="transmembrane region" description="Helical" evidence="5">
    <location>
        <begin position="538"/>
        <end position="555"/>
    </location>
</feature>
<dbReference type="InterPro" id="IPR036188">
    <property type="entry name" value="FAD/NAD-bd_sf"/>
</dbReference>
<evidence type="ECO:0000313" key="8">
    <source>
        <dbReference type="Proteomes" id="UP000315522"/>
    </source>
</evidence>
<keyword evidence="5" id="KW-1133">Transmembrane helix</keyword>
<comment type="caution">
    <text evidence="7">The sequence shown here is derived from an EMBL/GenBank/DDBJ whole genome shotgun (WGS) entry which is preliminary data.</text>
</comment>
<dbReference type="InterPro" id="IPR002938">
    <property type="entry name" value="FAD-bd"/>
</dbReference>
<evidence type="ECO:0000256" key="1">
    <source>
        <dbReference type="ARBA" id="ARBA00007992"/>
    </source>
</evidence>
<protein>
    <submittedName>
        <fullName evidence="7">FAD-dependent monooxygenase</fullName>
    </submittedName>
</protein>
<gene>
    <name evidence="7" type="primary">andE</name>
    <name evidence="7" type="ORF">LAWI1_G004886</name>
</gene>
<dbReference type="InterPro" id="IPR050562">
    <property type="entry name" value="FAD_mOase_fung"/>
</dbReference>
<dbReference type="PANTHER" id="PTHR47356">
    <property type="entry name" value="FAD-DEPENDENT MONOOXYGENASE ASQG-RELATED"/>
    <property type="match status" value="1"/>
</dbReference>
<keyword evidence="4" id="KW-0560">Oxidoreductase</keyword>
<dbReference type="Gene3D" id="3.50.50.60">
    <property type="entry name" value="FAD/NAD(P)-binding domain"/>
    <property type="match status" value="1"/>
</dbReference>
<keyword evidence="7" id="KW-0503">Monooxygenase</keyword>
<feature type="transmembrane region" description="Helical" evidence="5">
    <location>
        <begin position="567"/>
        <end position="592"/>
    </location>
</feature>
<keyword evidence="2" id="KW-0285">Flavoprotein</keyword>
<dbReference type="Pfam" id="PF01494">
    <property type="entry name" value="FAD_binding_3"/>
    <property type="match status" value="2"/>
</dbReference>
<feature type="domain" description="FAD-binding" evidence="6">
    <location>
        <begin position="260"/>
        <end position="349"/>
    </location>
</feature>
<evidence type="ECO:0000259" key="6">
    <source>
        <dbReference type="Pfam" id="PF01494"/>
    </source>
</evidence>
<keyword evidence="5" id="KW-0472">Membrane</keyword>